<reference evidence="2" key="1">
    <citation type="submission" date="2019-12" db="EMBL/GenBank/DDBJ databases">
        <authorList>
            <person name="Scholes J."/>
        </authorList>
    </citation>
    <scope>NUCLEOTIDE SEQUENCE</scope>
</reference>
<name>A0A9N7N1P5_STRHE</name>
<evidence type="ECO:0000313" key="2">
    <source>
        <dbReference type="EMBL" id="CAA0822289.1"/>
    </source>
</evidence>
<feature type="region of interest" description="Disordered" evidence="1">
    <location>
        <begin position="73"/>
        <end position="94"/>
    </location>
</feature>
<feature type="non-terminal residue" evidence="2">
    <location>
        <position position="1"/>
    </location>
</feature>
<organism evidence="2 3">
    <name type="scientific">Striga hermonthica</name>
    <name type="common">Purple witchweed</name>
    <name type="synonym">Buchnera hermonthica</name>
    <dbReference type="NCBI Taxonomy" id="68872"/>
    <lineage>
        <taxon>Eukaryota</taxon>
        <taxon>Viridiplantae</taxon>
        <taxon>Streptophyta</taxon>
        <taxon>Embryophyta</taxon>
        <taxon>Tracheophyta</taxon>
        <taxon>Spermatophyta</taxon>
        <taxon>Magnoliopsida</taxon>
        <taxon>eudicotyledons</taxon>
        <taxon>Gunneridae</taxon>
        <taxon>Pentapetalae</taxon>
        <taxon>asterids</taxon>
        <taxon>lamiids</taxon>
        <taxon>Lamiales</taxon>
        <taxon>Orobanchaceae</taxon>
        <taxon>Buchnereae</taxon>
        <taxon>Striga</taxon>
    </lineage>
</organism>
<dbReference type="AlphaFoldDB" id="A0A9N7N1P5"/>
<feature type="compositionally biased region" description="Polar residues" evidence="1">
    <location>
        <begin position="83"/>
        <end position="94"/>
    </location>
</feature>
<proteinExistence type="predicted"/>
<comment type="caution">
    <text evidence="2">The sequence shown here is derived from an EMBL/GenBank/DDBJ whole genome shotgun (WGS) entry which is preliminary data.</text>
</comment>
<feature type="non-terminal residue" evidence="2">
    <location>
        <position position="94"/>
    </location>
</feature>
<evidence type="ECO:0000313" key="3">
    <source>
        <dbReference type="Proteomes" id="UP001153555"/>
    </source>
</evidence>
<keyword evidence="3" id="KW-1185">Reference proteome</keyword>
<evidence type="ECO:0000256" key="1">
    <source>
        <dbReference type="SAM" id="MobiDB-lite"/>
    </source>
</evidence>
<sequence>TGTFSLKVCTAQVSLSPVWYHGETGPAPYGSGCRARETFPSTRAAYNSSTQFGSHTLDQLGTFQKFGPTQFTGPTHLDLTRPIQMSTYRPPSLE</sequence>
<protein>
    <submittedName>
        <fullName evidence="2">Uncharacterized protein</fullName>
    </submittedName>
</protein>
<accession>A0A9N7N1P5</accession>
<gene>
    <name evidence="2" type="ORF">SHERM_19775</name>
</gene>
<dbReference type="Proteomes" id="UP001153555">
    <property type="component" value="Unassembled WGS sequence"/>
</dbReference>
<dbReference type="EMBL" id="CACSLK010023397">
    <property type="protein sequence ID" value="CAA0822289.1"/>
    <property type="molecule type" value="Genomic_DNA"/>
</dbReference>